<dbReference type="RefSeq" id="XP_032819957.1">
    <property type="nucleotide sequence ID" value="XM_032964066.1"/>
</dbReference>
<name>A0AAJ7TL94_PETMA</name>
<feature type="compositionally biased region" description="Low complexity" evidence="10">
    <location>
        <begin position="1316"/>
        <end position="1335"/>
    </location>
</feature>
<dbReference type="GO" id="GO:0007018">
    <property type="term" value="P:microtubule-based movement"/>
    <property type="evidence" value="ECO:0007669"/>
    <property type="project" value="InterPro"/>
</dbReference>
<dbReference type="GO" id="GO:0005874">
    <property type="term" value="C:microtubule"/>
    <property type="evidence" value="ECO:0007669"/>
    <property type="project" value="UniProtKB-KW"/>
</dbReference>
<feature type="region of interest" description="Disordered" evidence="10">
    <location>
        <begin position="1578"/>
        <end position="1656"/>
    </location>
</feature>
<comment type="subcellular location">
    <subcellularLocation>
        <location evidence="1">Cytoplasm</location>
        <location evidence="1">Cytoskeleton</location>
    </subcellularLocation>
</comment>
<comment type="similarity">
    <text evidence="9">Belongs to the TRAFAC class myosin-kinesin ATPase superfamily. Kinesin family.</text>
</comment>
<keyword evidence="12" id="KW-1185">Reference proteome</keyword>
<keyword evidence="4" id="KW-0493">Microtubule</keyword>
<dbReference type="GO" id="GO:0005524">
    <property type="term" value="F:ATP binding"/>
    <property type="evidence" value="ECO:0007669"/>
    <property type="project" value="UniProtKB-UniRule"/>
</dbReference>
<feature type="region of interest" description="Disordered" evidence="10">
    <location>
        <begin position="1161"/>
        <end position="1358"/>
    </location>
</feature>
<feature type="compositionally biased region" description="Low complexity" evidence="10">
    <location>
        <begin position="1186"/>
        <end position="1214"/>
    </location>
</feature>
<dbReference type="PANTHER" id="PTHR21608:SF7">
    <property type="entry name" value="KINESIN-LIKE PROTEIN CG14535"/>
    <property type="match status" value="1"/>
</dbReference>
<feature type="compositionally biased region" description="Basic and acidic residues" evidence="10">
    <location>
        <begin position="1248"/>
        <end position="1259"/>
    </location>
</feature>
<keyword evidence="6 9" id="KW-0067">ATP-binding</keyword>
<evidence type="ECO:0000256" key="9">
    <source>
        <dbReference type="PROSITE-ProRule" id="PRU00283"/>
    </source>
</evidence>
<organism evidence="12 13">
    <name type="scientific">Petromyzon marinus</name>
    <name type="common">Sea lamprey</name>
    <dbReference type="NCBI Taxonomy" id="7757"/>
    <lineage>
        <taxon>Eukaryota</taxon>
        <taxon>Metazoa</taxon>
        <taxon>Chordata</taxon>
        <taxon>Craniata</taxon>
        <taxon>Vertebrata</taxon>
        <taxon>Cyclostomata</taxon>
        <taxon>Hyperoartia</taxon>
        <taxon>Petromyzontiformes</taxon>
        <taxon>Petromyzontidae</taxon>
        <taxon>Petromyzon</taxon>
    </lineage>
</organism>
<keyword evidence="2" id="KW-0963">Cytoplasm</keyword>
<keyword evidence="8" id="KW-0206">Cytoskeleton</keyword>
<feature type="compositionally biased region" description="Low complexity" evidence="10">
    <location>
        <begin position="704"/>
        <end position="713"/>
    </location>
</feature>
<evidence type="ECO:0000256" key="8">
    <source>
        <dbReference type="ARBA" id="ARBA00023212"/>
    </source>
</evidence>
<dbReference type="PRINTS" id="PR00380">
    <property type="entry name" value="KINESINHEAVY"/>
</dbReference>
<feature type="compositionally biased region" description="Low complexity" evidence="10">
    <location>
        <begin position="297"/>
        <end position="308"/>
    </location>
</feature>
<protein>
    <submittedName>
        <fullName evidence="13">Kinesin-like protein KIF26B</fullName>
    </submittedName>
</protein>
<dbReference type="GO" id="GO:0008017">
    <property type="term" value="F:microtubule binding"/>
    <property type="evidence" value="ECO:0007669"/>
    <property type="project" value="InterPro"/>
</dbReference>
<keyword evidence="3" id="KW-0597">Phosphoprotein</keyword>
<dbReference type="PANTHER" id="PTHR21608">
    <property type="entry name" value="KINESIN-LIKE PROTEIN CG14535"/>
    <property type="match status" value="1"/>
</dbReference>
<dbReference type="InterPro" id="IPR001752">
    <property type="entry name" value="Kinesin_motor_dom"/>
</dbReference>
<evidence type="ECO:0000256" key="1">
    <source>
        <dbReference type="ARBA" id="ARBA00004245"/>
    </source>
</evidence>
<feature type="binding site" evidence="9">
    <location>
        <begin position="385"/>
        <end position="392"/>
    </location>
    <ligand>
        <name>ATP</name>
        <dbReference type="ChEBI" id="CHEBI:30616"/>
    </ligand>
</feature>
<feature type="region of interest" description="Disordered" evidence="10">
    <location>
        <begin position="1545"/>
        <end position="1565"/>
    </location>
</feature>
<evidence type="ECO:0000256" key="3">
    <source>
        <dbReference type="ARBA" id="ARBA00022553"/>
    </source>
</evidence>
<evidence type="ECO:0000256" key="2">
    <source>
        <dbReference type="ARBA" id="ARBA00022490"/>
    </source>
</evidence>
<sequence length="2032" mass="209612">MSKEGVASAVGDSRNLVVGGGTAVRGPMHADVGPASTPLGHPWHSPVASRSSSRPAPEGSAPGSGLRGPCPDCPARLPCPTGSGCPSSQGVPCPGERGSAWPCESCSRSRMDDLKRQVHDQTSPGHTGKVASLVAEGRREGPRSQQRAEGAQADPEQRPCVGASDASSSSAAAAVLSSRTPASPSLARCPSLPPGGAALHLGSGSIAASFFARAAQKLNLASRRKKRALAPTMRLPHEPPVFPTNFSGLLRVSPPPAPPCLLRGLSKTKESPGIGKVKVMLRICPSHSWTDRDLDASSSTSSSPSSSSFLRVDGNKGQIILQDPSPPNGLLSPLARRTGVLAPKMFAFDGVFCQDASQAEVCAGTVADVVQSVVNGADGCVFCFGHAQLGKSYTMLGWDDGPQSLGVMPCAVSWLYRLIEERRERAGARFSVRVSAVELWGKDEQLQDLLADVATGRGADSGSQSPGIYLREDPIFGTQLQNQNELRAPTPEMAAYYLDAALAARRSGRPDCEEERRSAHMLFTLHVYQYRMDKTGKGGMTGGRSRLHLIDLGSCERPVPSRGASQSPALSLSSLGNVILALVNGAKHIPYRDSKLTMLLRESLGNINCRTTMIIHVSPLAAHYPETLSTVQLAARIHRMRKKKPKYASSSSGGDSSCEEGRARRSPLARPLHPRLVALDPDIPCGGSGSSPRSCRREQRSSEPDYSSSSEQSCDTVIYVGPDGGVLSDRELTDNEGPPDFVPIIPSLGREPARREPRSPAVGGPRDTDRDRLKCSTFAELQERLECIDGSEEPDEFFVETARREDDDDEEDDEEEEEEATAPAAAPVATMEEIAASSPRQGAESRRVPGKSALPKARGISSSLVTATVAAAALSPRGAALGCTAANIIAQSSRAAMLRDACKQQCQAVIASGERAPRKPQVGSPQLRRAKPSANGKGPLPSPAPPPPCCSNVVSTGRAAQEGPAVELRAQGTRTPPVGMSLPMKAGGEAAGAGVRARTVTVQQPLELSDEDVLVFALVEELTFGEVLGLQDARGRPASIISFASNCSVQALASGSRPVSIISSIVDDSDYDPFLAVSPTSPVAARAGAVAAAAQDGRGPPCDAASAVSRCSSVSSWLSEVSAESLGSEGDQSCDSFVMQSCGSLGKESVDALSLDSRDLIPDGLSGGGGSSSVGGQSTLHDSGFSTSEGESKSCSSSYKLSSTGKASKSASKLPPAPPCKPASDGKRTAGLKSSLPQAVRTVGHAPSKPEAERTDAAHGGHKPPSPPAAAAQQPKSTAPAAAAPKQGGGSGRFDDPWKKRDEGIGCGLASGRAGKSCSGQSKQQSKPSKAKLLLGVAGSSASKSTPSPLGGGKACNGGIVTSPPESLAAAGATARWAGSAEKAGAPALLPTRGAETHGIAVMGARTMASNARGGCGVYETRPSGPEKAASLPKQSMLPRLKGAPPAPPVRKSSLDQKNRAGLPVSALSEPALSSKALAKRPAQSDVEARVVVGEYGGGGRSQQQGRGVETGQSQASYGAYPHRTNVSLHSSILSLHRADSLTSLSSRGSLGRESSGRSGGKSSAKAMMMMMMGAAVTSRGGGGGLPPLNDSSKPCGGAAKPPPSALAGAKCSPASFAGTSKPRSMSASSSARTAPQGAPRSASVPSTPRTVARTVPCGNNNAAAAKHGRGGPAAAGGIGCPGGGGGKASAGGRIVTNSRVTELALNGAASPTPSPPKVSHPRRSTDSDSGNDSGVNLPESPTPRFGGTPGGVGGGPAALGSPSASAMLLQLPSPYSKITAPRKARYSSGHFSDNSSVLSGDLPPAMGRSAIGGGSGGSSGYESVLRDSEATGSASSAHDSTSEGGGCGASGMASERSRSLKSLKKRAATVTSGSQRGRAAGVQLPAASTLAGPSARWVDLRPMQRALHEPFQITVYEIDDLERLEQRRRPDDTEAGLQDPESKLRLLERRQRVAEELRARHGLLLGELTHAKRLLMLDPLQWNDEFDIEESLESCSLEYLEALEWKTARLQDRLDLCRAKIMMVTCFDVTS</sequence>
<feature type="compositionally biased region" description="Basic and acidic residues" evidence="10">
    <location>
        <begin position="1293"/>
        <end position="1304"/>
    </location>
</feature>
<evidence type="ECO:0000256" key="5">
    <source>
        <dbReference type="ARBA" id="ARBA00022741"/>
    </source>
</evidence>
<feature type="region of interest" description="Disordered" evidence="10">
    <location>
        <begin position="1787"/>
        <end position="1886"/>
    </location>
</feature>
<feature type="compositionally biased region" description="Low complexity" evidence="10">
    <location>
        <begin position="1269"/>
        <end position="1286"/>
    </location>
</feature>
<gene>
    <name evidence="13" type="primary">LOC116947861</name>
</gene>
<feature type="compositionally biased region" description="Low complexity" evidence="10">
    <location>
        <begin position="1620"/>
        <end position="1636"/>
    </location>
</feature>
<feature type="region of interest" description="Disordered" evidence="10">
    <location>
        <begin position="914"/>
        <end position="955"/>
    </location>
</feature>
<feature type="region of interest" description="Disordered" evidence="10">
    <location>
        <begin position="1416"/>
        <end position="1468"/>
    </location>
</feature>
<dbReference type="SUPFAM" id="SSF52540">
    <property type="entry name" value="P-loop containing nucleoside triphosphate hydrolases"/>
    <property type="match status" value="1"/>
</dbReference>
<evidence type="ECO:0000313" key="12">
    <source>
        <dbReference type="Proteomes" id="UP001318040"/>
    </source>
</evidence>
<feature type="region of interest" description="Disordered" evidence="10">
    <location>
        <begin position="1707"/>
        <end position="1760"/>
    </location>
</feature>
<dbReference type="Pfam" id="PF00225">
    <property type="entry name" value="Kinesin"/>
    <property type="match status" value="1"/>
</dbReference>
<feature type="compositionally biased region" description="Gly residues" evidence="10">
    <location>
        <begin position="1748"/>
        <end position="1758"/>
    </location>
</feature>
<accession>A0AAJ7TL94</accession>
<evidence type="ECO:0000256" key="4">
    <source>
        <dbReference type="ARBA" id="ARBA00022701"/>
    </source>
</evidence>
<keyword evidence="7 9" id="KW-0505">Motor protein</keyword>
<dbReference type="InterPro" id="IPR036961">
    <property type="entry name" value="Kinesin_motor_dom_sf"/>
</dbReference>
<dbReference type="Proteomes" id="UP001318040">
    <property type="component" value="Chromosome 31"/>
</dbReference>
<evidence type="ECO:0000256" key="10">
    <source>
        <dbReference type="SAM" id="MobiDB-lite"/>
    </source>
</evidence>
<feature type="compositionally biased region" description="Low complexity" evidence="10">
    <location>
        <begin position="1545"/>
        <end position="1554"/>
    </location>
</feature>
<feature type="region of interest" description="Disordered" evidence="10">
    <location>
        <begin position="292"/>
        <end position="311"/>
    </location>
</feature>
<dbReference type="GO" id="GO:0003777">
    <property type="term" value="F:microtubule motor activity"/>
    <property type="evidence" value="ECO:0007669"/>
    <property type="project" value="InterPro"/>
</dbReference>
<evidence type="ECO:0000256" key="6">
    <source>
        <dbReference type="ARBA" id="ARBA00022840"/>
    </source>
</evidence>
<feature type="region of interest" description="Disordered" evidence="10">
    <location>
        <begin position="791"/>
        <end position="861"/>
    </location>
</feature>
<feature type="compositionally biased region" description="Low complexity" evidence="10">
    <location>
        <begin position="45"/>
        <end position="64"/>
    </location>
</feature>
<dbReference type="SMART" id="SM00129">
    <property type="entry name" value="KISc"/>
    <property type="match status" value="1"/>
</dbReference>
<feature type="region of interest" description="Disordered" evidence="10">
    <location>
        <begin position="1496"/>
        <end position="1515"/>
    </location>
</feature>
<proteinExistence type="inferred from homology"/>
<dbReference type="InterPro" id="IPR027640">
    <property type="entry name" value="Kinesin-like_fam"/>
</dbReference>
<feature type="compositionally biased region" description="Gly residues" evidence="10">
    <location>
        <begin position="1811"/>
        <end position="1820"/>
    </location>
</feature>
<feature type="domain" description="Kinesin motor" evidence="11">
    <location>
        <begin position="276"/>
        <end position="640"/>
    </location>
</feature>
<dbReference type="Gene3D" id="3.40.850.10">
    <property type="entry name" value="Kinesin motor domain"/>
    <property type="match status" value="1"/>
</dbReference>
<feature type="compositionally biased region" description="Polar residues" evidence="10">
    <location>
        <begin position="1831"/>
        <end position="1840"/>
    </location>
</feature>
<evidence type="ECO:0000313" key="13">
    <source>
        <dbReference type="RefSeq" id="XP_032819957.1"/>
    </source>
</evidence>
<dbReference type="GO" id="GO:0048731">
    <property type="term" value="P:system development"/>
    <property type="evidence" value="ECO:0007669"/>
    <property type="project" value="UniProtKB-ARBA"/>
</dbReference>
<evidence type="ECO:0000256" key="7">
    <source>
        <dbReference type="ARBA" id="ARBA00023175"/>
    </source>
</evidence>
<feature type="region of interest" description="Disordered" evidence="10">
    <location>
        <begin position="641"/>
        <end position="773"/>
    </location>
</feature>
<feature type="region of interest" description="Disordered" evidence="10">
    <location>
        <begin position="1"/>
        <end position="69"/>
    </location>
</feature>
<feature type="region of interest" description="Disordered" evidence="10">
    <location>
        <begin position="114"/>
        <end position="166"/>
    </location>
</feature>
<dbReference type="KEGG" id="pmrn:116947861"/>
<feature type="compositionally biased region" description="Acidic residues" evidence="10">
    <location>
        <begin position="806"/>
        <end position="820"/>
    </location>
</feature>
<evidence type="ECO:0000259" key="11">
    <source>
        <dbReference type="PROSITE" id="PS50067"/>
    </source>
</evidence>
<dbReference type="FunFam" id="3.40.850.10:FF:000015">
    <property type="entry name" value="Kinesin family member 26A"/>
    <property type="match status" value="1"/>
</dbReference>
<keyword evidence="5 9" id="KW-0547">Nucleotide-binding</keyword>
<dbReference type="InterPro" id="IPR027417">
    <property type="entry name" value="P-loop_NTPase"/>
</dbReference>
<reference evidence="13" key="1">
    <citation type="submission" date="2025-08" db="UniProtKB">
        <authorList>
            <consortium name="RefSeq"/>
        </authorList>
    </citation>
    <scope>IDENTIFICATION</scope>
    <source>
        <tissue evidence="13">Sperm</tissue>
    </source>
</reference>
<dbReference type="PROSITE" id="PS50067">
    <property type="entry name" value="KINESIN_MOTOR_2"/>
    <property type="match status" value="1"/>
</dbReference>
<feature type="compositionally biased region" description="Polar residues" evidence="10">
    <location>
        <begin position="1790"/>
        <end position="1799"/>
    </location>
</feature>
<feature type="compositionally biased region" description="Pro residues" evidence="10">
    <location>
        <begin position="940"/>
        <end position="949"/>
    </location>
</feature>